<dbReference type="GO" id="GO:0016787">
    <property type="term" value="F:hydrolase activity"/>
    <property type="evidence" value="ECO:0007669"/>
    <property type="project" value="UniProtKB-KW"/>
</dbReference>
<dbReference type="InterPro" id="IPR005502">
    <property type="entry name" value="Ribosyl_crysJ1"/>
</dbReference>
<reference evidence="2 3" key="1">
    <citation type="submission" date="2019-08" db="EMBL/GenBank/DDBJ databases">
        <title>In-depth cultivation of the pig gut microbiome towards novel bacterial diversity and tailored functional studies.</title>
        <authorList>
            <person name="Wylensek D."/>
            <person name="Hitch T.C.A."/>
            <person name="Clavel T."/>
        </authorList>
    </citation>
    <scope>NUCLEOTIDE SEQUENCE [LARGE SCALE GENOMIC DNA]</scope>
    <source>
        <strain evidence="2 3">WCA3-601-WT-6J</strain>
    </source>
</reference>
<dbReference type="EMBL" id="VUNJ01000018">
    <property type="protein sequence ID" value="MST92999.1"/>
    <property type="molecule type" value="Genomic_DNA"/>
</dbReference>
<evidence type="ECO:0000256" key="1">
    <source>
        <dbReference type="PIRSR" id="PIRSR605502-1"/>
    </source>
</evidence>
<feature type="binding site" evidence="1">
    <location>
        <position position="409"/>
    </location>
    <ligand>
        <name>Mg(2+)</name>
        <dbReference type="ChEBI" id="CHEBI:18420"/>
        <label>1</label>
    </ligand>
</feature>
<gene>
    <name evidence="2" type="ORF">FYJ76_13845</name>
</gene>
<comment type="cofactor">
    <cofactor evidence="1">
        <name>Mg(2+)</name>
        <dbReference type="ChEBI" id="CHEBI:18420"/>
    </cofactor>
    <text evidence="1">Binds 2 magnesium ions per subunit.</text>
</comment>
<keyword evidence="1" id="KW-0479">Metal-binding</keyword>
<dbReference type="SUPFAM" id="SSF101478">
    <property type="entry name" value="ADP-ribosylglycohydrolase"/>
    <property type="match status" value="1"/>
</dbReference>
<evidence type="ECO:0000313" key="3">
    <source>
        <dbReference type="Proteomes" id="UP000431913"/>
    </source>
</evidence>
<keyword evidence="1" id="KW-0460">Magnesium</keyword>
<dbReference type="PANTHER" id="PTHR16222:SF12">
    <property type="entry name" value="ADP-RIBOSYLGLYCOHYDROLASE-RELATED"/>
    <property type="match status" value="1"/>
</dbReference>
<protein>
    <submittedName>
        <fullName evidence="2">ADP-ribosylglycohydrolase family protein</fullName>
    </submittedName>
</protein>
<comment type="caution">
    <text evidence="2">The sequence shown here is derived from an EMBL/GenBank/DDBJ whole genome shotgun (WGS) entry which is preliminary data.</text>
</comment>
<proteinExistence type="predicted"/>
<dbReference type="InterPro" id="IPR050792">
    <property type="entry name" value="ADP-ribosylglycohydrolase"/>
</dbReference>
<dbReference type="Proteomes" id="UP000431913">
    <property type="component" value="Unassembled WGS sequence"/>
</dbReference>
<evidence type="ECO:0000313" key="2">
    <source>
        <dbReference type="EMBL" id="MST92999.1"/>
    </source>
</evidence>
<dbReference type="Gene3D" id="1.10.4080.10">
    <property type="entry name" value="ADP-ribosylation/Crystallin J1"/>
    <property type="match status" value="1"/>
</dbReference>
<accession>A0A6I2UAN5</accession>
<feature type="binding site" evidence="1">
    <location>
        <position position="408"/>
    </location>
    <ligand>
        <name>Mg(2+)</name>
        <dbReference type="ChEBI" id="CHEBI:18420"/>
        <label>1</label>
    </ligand>
</feature>
<sequence length="472" mass="52215">MGIWGKTAMISAARKRGPADKIGGKSMKEILGRIVAAELEERWKQGYDVEALRPLLGKASGSCDALLALSQRIKEAPIRQDWPYEEPDDLESVMAACDPTRRREASRLLSDGEIEARVRSAFLTSVCACILGKPLEEAPYGGLEDIRAAAQASGEWPLRDYVSDAMLTAWGRRNPSWVETTRGRVRYAASDDDITYTIMGMLLLEKRGKDFSHEDMRQLWLENLPIYLCWGPERTVLLRAGLAVLAPDLPYDMDDWAARLNPGQELCGAMIRADAYGYACPGDPELAARLAFRDASFTHRKTGVYSAMFVAAAIAAAFTAENWKEIVVTALQYVPQRSRFYEQASTCLRMVDDAASFEDGYNAVHTEYGAFGAGQIVQEIGTVINTLKFARDAEEGIGMQVAQGNDSDSFACSCGSILGAYFADGLPEHWYAQFNNTIHTTMGNFHETDLQALTKRMQLLYKRVRQPGAPLA</sequence>
<dbReference type="GO" id="GO:0046872">
    <property type="term" value="F:metal ion binding"/>
    <property type="evidence" value="ECO:0007669"/>
    <property type="project" value="UniProtKB-KW"/>
</dbReference>
<keyword evidence="2" id="KW-0378">Hydrolase</keyword>
<dbReference type="AlphaFoldDB" id="A0A6I2UAN5"/>
<feature type="binding site" evidence="1">
    <location>
        <position position="406"/>
    </location>
    <ligand>
        <name>Mg(2+)</name>
        <dbReference type="ChEBI" id="CHEBI:18420"/>
        <label>1</label>
    </ligand>
</feature>
<dbReference type="Pfam" id="PF03747">
    <property type="entry name" value="ADP_ribosyl_GH"/>
    <property type="match status" value="1"/>
</dbReference>
<organism evidence="2 3">
    <name type="scientific">Ruthenibacterium lactatiformans</name>
    <dbReference type="NCBI Taxonomy" id="1550024"/>
    <lineage>
        <taxon>Bacteria</taxon>
        <taxon>Bacillati</taxon>
        <taxon>Bacillota</taxon>
        <taxon>Clostridia</taxon>
        <taxon>Eubacteriales</taxon>
        <taxon>Oscillospiraceae</taxon>
        <taxon>Ruthenibacterium</taxon>
    </lineage>
</organism>
<dbReference type="PANTHER" id="PTHR16222">
    <property type="entry name" value="ADP-RIBOSYLGLYCOHYDROLASE"/>
    <property type="match status" value="1"/>
</dbReference>
<name>A0A6I2UAN5_9FIRM</name>
<dbReference type="InterPro" id="IPR036705">
    <property type="entry name" value="Ribosyl_crysJ1_sf"/>
</dbReference>